<evidence type="ECO:0000313" key="8">
    <source>
        <dbReference type="Proteomes" id="UP000604046"/>
    </source>
</evidence>
<dbReference type="GO" id="GO:0003676">
    <property type="term" value="F:nucleic acid binding"/>
    <property type="evidence" value="ECO:0007669"/>
    <property type="project" value="InterPro"/>
</dbReference>
<dbReference type="InterPro" id="IPR011009">
    <property type="entry name" value="Kinase-like_dom_sf"/>
</dbReference>
<reference evidence="7" key="1">
    <citation type="submission" date="2021-02" db="EMBL/GenBank/DDBJ databases">
        <authorList>
            <person name="Dougan E. K."/>
            <person name="Rhodes N."/>
            <person name="Thang M."/>
            <person name="Chan C."/>
        </authorList>
    </citation>
    <scope>NUCLEOTIDE SEQUENCE</scope>
</reference>
<dbReference type="GO" id="GO:0004674">
    <property type="term" value="F:protein serine/threonine kinase activity"/>
    <property type="evidence" value="ECO:0007669"/>
    <property type="project" value="TreeGrafter"/>
</dbReference>
<dbReference type="InterPro" id="IPR001245">
    <property type="entry name" value="Ser-Thr/Tyr_kinase_cat_dom"/>
</dbReference>
<keyword evidence="8" id="KW-1185">Reference proteome</keyword>
<dbReference type="InterPro" id="IPR000719">
    <property type="entry name" value="Prot_kinase_dom"/>
</dbReference>
<dbReference type="Pfam" id="PF07714">
    <property type="entry name" value="PK_Tyr_Ser-Thr"/>
    <property type="match status" value="1"/>
</dbReference>
<dbReference type="OrthoDB" id="431900at2759"/>
<feature type="domain" description="Protein kinase" evidence="6">
    <location>
        <begin position="940"/>
        <end position="1041"/>
    </location>
</feature>
<dbReference type="PROSITE" id="PS50011">
    <property type="entry name" value="PROTEIN_KINASE_DOM"/>
    <property type="match status" value="1"/>
</dbReference>
<dbReference type="InterPro" id="IPR036397">
    <property type="entry name" value="RNaseH_sf"/>
</dbReference>
<dbReference type="GO" id="GO:0005524">
    <property type="term" value="F:ATP binding"/>
    <property type="evidence" value="ECO:0007669"/>
    <property type="project" value="UniProtKB-UniRule"/>
</dbReference>
<protein>
    <submittedName>
        <fullName evidence="7">KSR1 protein</fullName>
    </submittedName>
</protein>
<name>A0A812P2Q8_9DINO</name>
<dbReference type="Gene3D" id="3.30.200.20">
    <property type="entry name" value="Phosphorylase Kinase, domain 1"/>
    <property type="match status" value="1"/>
</dbReference>
<dbReference type="InterPro" id="IPR012337">
    <property type="entry name" value="RNaseH-like_sf"/>
</dbReference>
<dbReference type="PROSITE" id="PS00107">
    <property type="entry name" value="PROTEIN_KINASE_ATP"/>
    <property type="match status" value="1"/>
</dbReference>
<evidence type="ECO:0000256" key="2">
    <source>
        <dbReference type="ARBA" id="ARBA00022741"/>
    </source>
</evidence>
<keyword evidence="2 5" id="KW-0547">Nucleotide-binding</keyword>
<keyword evidence="4 5" id="KW-0067">ATP-binding</keyword>
<dbReference type="Proteomes" id="UP000604046">
    <property type="component" value="Unassembled WGS sequence"/>
</dbReference>
<evidence type="ECO:0000256" key="3">
    <source>
        <dbReference type="ARBA" id="ARBA00022777"/>
    </source>
</evidence>
<accession>A0A812P2Q8</accession>
<evidence type="ECO:0000256" key="5">
    <source>
        <dbReference type="PROSITE-ProRule" id="PRU10141"/>
    </source>
</evidence>
<dbReference type="InterPro" id="IPR051681">
    <property type="entry name" value="Ser/Thr_Kinases-Pseudokinases"/>
</dbReference>
<dbReference type="PANTHER" id="PTHR44329:SF288">
    <property type="entry name" value="MITOGEN-ACTIVATED PROTEIN KINASE KINASE KINASE 20"/>
    <property type="match status" value="1"/>
</dbReference>
<feature type="binding site" evidence="5">
    <location>
        <position position="970"/>
    </location>
    <ligand>
        <name>ATP</name>
        <dbReference type="ChEBI" id="CHEBI:30616"/>
    </ligand>
</feature>
<dbReference type="PANTHER" id="PTHR44329">
    <property type="entry name" value="SERINE/THREONINE-PROTEIN KINASE TNNI3K-RELATED"/>
    <property type="match status" value="1"/>
</dbReference>
<organism evidence="7 8">
    <name type="scientific">Symbiodinium natans</name>
    <dbReference type="NCBI Taxonomy" id="878477"/>
    <lineage>
        <taxon>Eukaryota</taxon>
        <taxon>Sar</taxon>
        <taxon>Alveolata</taxon>
        <taxon>Dinophyceae</taxon>
        <taxon>Suessiales</taxon>
        <taxon>Symbiodiniaceae</taxon>
        <taxon>Symbiodinium</taxon>
    </lineage>
</organism>
<evidence type="ECO:0000256" key="4">
    <source>
        <dbReference type="ARBA" id="ARBA00022840"/>
    </source>
</evidence>
<gene>
    <name evidence="7" type="primary">KSR1</name>
    <name evidence="7" type="ORF">SNAT2548_LOCUS17521</name>
</gene>
<dbReference type="InterPro" id="IPR017441">
    <property type="entry name" value="Protein_kinase_ATP_BS"/>
</dbReference>
<evidence type="ECO:0000259" key="6">
    <source>
        <dbReference type="PROSITE" id="PS50011"/>
    </source>
</evidence>
<proteinExistence type="predicted"/>
<dbReference type="SUPFAM" id="SSF56112">
    <property type="entry name" value="Protein kinase-like (PK-like)"/>
    <property type="match status" value="1"/>
</dbReference>
<sequence length="1041" mass="113873">MAMHAVLQKDARHSRQPSHAAVAGEFDEACCAYLAYLSPKYAPNEYRIYKEMILRPLSVESLQGLVTKCGSARKALEAGLVMFMQELRHYVLGCDDRKFSRATMRRARGVESQLLAVAGSILVDPWRANVLSVDDLHGVWHGFVAMRGWRDCRVPQECLLRFLSGVLGQFDEAVAQEWKEHALNQELPLVQRSISVAAWPGLCQLLGQLPSCVTASELREALWKQAFVENPTRAPDHRNYKRFALLAAQMIAIGVELESERAELLVQQVLNLERPWRERRDMLSGILGAASVADRQKVVQNLDQRFEAHADLDDFEIVCGIAEHIGVEIPRDGAIRRCALRRWALDTKRGGALPVSRLMDFVDSDASIGQDVAFSLRQRGRIADAAMLLSRLPSADQGSDAVAGQVEMALGDVELGRLQQILTLSDDGAEGGQGEQCIFAPVDSAGFLLPFRGQAITTAEEALEACQRLRDAPVLAVQVFREEAPFWHRPASILAVCSDSSAELFDLTSLRGESQAKVSPEEREGTETEKVSLNPFGFQRPAGAEDRIRWPDAAARLRALLSDRRRLKCIWGGAHQNTAGEEEIIDVAYELGLGIATTLRPHEKDPLGPVLDTESLFQALMKAEESEVKWPSIVRQFLGFRLCSEEEGSNWARRPLRSSQLHHSAVLTWTQLLAVRAICAHGLVTGPFVRSHTCVQCRPRVYGRSRGVGKHVLGQLAPAGRLAAEHEASVAQTPWLWKGRLASSTGPPATRVVLLKGKAGEASEAVEMVGDLAGNMARIVPLGGPLDRDAYAGRHHSICAHGWSAPLLLIPLANLTFAVMSRIPDKIAVRSADLAYLISAGRVDKVEYILNGERCDKTLLRSSSHLRQELLAVPVAPAANAVAVSPPAACRFAMPGAPPLPYPQGPMVQPRPVYAQLPQPPQARQPLGVGAGHWLRVADLEFGELLGSGGFGAVHRGRLRGSPQEVAIKKLHVLQGGGVSQANLAEFQKEVNNLQALRHDRLIRLIGVAYDPPMLCIVTEALHGKLLGCQQSVLLSTCKVL</sequence>
<evidence type="ECO:0000256" key="1">
    <source>
        <dbReference type="ARBA" id="ARBA00022679"/>
    </source>
</evidence>
<comment type="caution">
    <text evidence="7">The sequence shown here is derived from an EMBL/GenBank/DDBJ whole genome shotgun (WGS) entry which is preliminary data.</text>
</comment>
<dbReference type="EMBL" id="CAJNDS010002113">
    <property type="protein sequence ID" value="CAE7334928.1"/>
    <property type="molecule type" value="Genomic_DNA"/>
</dbReference>
<dbReference type="Gene3D" id="3.30.420.10">
    <property type="entry name" value="Ribonuclease H-like superfamily/Ribonuclease H"/>
    <property type="match status" value="1"/>
</dbReference>
<keyword evidence="1" id="KW-0808">Transferase</keyword>
<keyword evidence="3" id="KW-0418">Kinase</keyword>
<evidence type="ECO:0000313" key="7">
    <source>
        <dbReference type="EMBL" id="CAE7334928.1"/>
    </source>
</evidence>
<dbReference type="SUPFAM" id="SSF53098">
    <property type="entry name" value="Ribonuclease H-like"/>
    <property type="match status" value="1"/>
</dbReference>
<dbReference type="AlphaFoldDB" id="A0A812P2Q8"/>